<organism evidence="2">
    <name type="scientific">Oryza glumipatula</name>
    <dbReference type="NCBI Taxonomy" id="40148"/>
    <lineage>
        <taxon>Eukaryota</taxon>
        <taxon>Viridiplantae</taxon>
        <taxon>Streptophyta</taxon>
        <taxon>Embryophyta</taxon>
        <taxon>Tracheophyta</taxon>
        <taxon>Spermatophyta</taxon>
        <taxon>Magnoliopsida</taxon>
        <taxon>Liliopsida</taxon>
        <taxon>Poales</taxon>
        <taxon>Poaceae</taxon>
        <taxon>BOP clade</taxon>
        <taxon>Oryzoideae</taxon>
        <taxon>Oryzeae</taxon>
        <taxon>Oryzinae</taxon>
        <taxon>Oryza</taxon>
    </lineage>
</organism>
<dbReference type="Proteomes" id="UP000026961">
    <property type="component" value="Chromosome 1"/>
</dbReference>
<proteinExistence type="predicted"/>
<reference evidence="2" key="3">
    <citation type="submission" date="2018-05" db="EMBL/GenBank/DDBJ databases">
        <title>OgluRS3 (Oryza glumaepatula Reference Sequence Version 3).</title>
        <authorList>
            <person name="Zhang J."/>
            <person name="Kudrna D."/>
            <person name="Lee S."/>
            <person name="Talag J."/>
            <person name="Welchert J."/>
            <person name="Wing R.A."/>
        </authorList>
    </citation>
    <scope>NUCLEOTIDE SEQUENCE [LARGE SCALE GENOMIC DNA]</scope>
</reference>
<reference evidence="2" key="1">
    <citation type="submission" date="2013-08" db="EMBL/GenBank/DDBJ databases">
        <title>Oryza genome evolution.</title>
        <authorList>
            <person name="Wing R.A."/>
            <person name="Panaud O."/>
            <person name="Oliveira A.C."/>
        </authorList>
    </citation>
    <scope>NUCLEOTIDE SEQUENCE</scope>
</reference>
<evidence type="ECO:0000256" key="1">
    <source>
        <dbReference type="SAM" id="MobiDB-lite"/>
    </source>
</evidence>
<reference evidence="2" key="2">
    <citation type="submission" date="2015-04" db="UniProtKB">
        <authorList>
            <consortium name="EnsemblPlants"/>
        </authorList>
    </citation>
    <scope>IDENTIFICATION</scope>
</reference>
<dbReference type="EnsemblPlants" id="OGLUM01G00040.1">
    <property type="protein sequence ID" value="OGLUM01G00040.1"/>
    <property type="gene ID" value="OGLUM01G00040"/>
</dbReference>
<dbReference type="AlphaFoldDB" id="A0A0D9Y1Y9"/>
<keyword evidence="3" id="KW-1185">Reference proteome</keyword>
<protein>
    <submittedName>
        <fullName evidence="2">Uncharacterized protein</fullName>
    </submittedName>
</protein>
<feature type="region of interest" description="Disordered" evidence="1">
    <location>
        <begin position="78"/>
        <end position="104"/>
    </location>
</feature>
<name>A0A0D9Y1Y9_9ORYZ</name>
<evidence type="ECO:0000313" key="3">
    <source>
        <dbReference type="Proteomes" id="UP000026961"/>
    </source>
</evidence>
<accession>A0A0D9Y1Y9</accession>
<dbReference type="HOGENOM" id="CLU_2254303_0_0_1"/>
<sequence>MLKLALAMISAAFRTTPFSMSMQLCPNATMSLHSPSIFDVVSSITPIMSCIINNSGACTSVEQGGYWVACDVVAEAASQRPGPGNSSKGQGERGSLLLACSHSK</sequence>
<evidence type="ECO:0000313" key="2">
    <source>
        <dbReference type="EnsemblPlants" id="OGLUM01G00040.1"/>
    </source>
</evidence>
<dbReference type="Gramene" id="OGLUM01G00040.1">
    <property type="protein sequence ID" value="OGLUM01G00040.1"/>
    <property type="gene ID" value="OGLUM01G00040"/>
</dbReference>